<feature type="transmembrane region" description="Helical" evidence="2">
    <location>
        <begin position="299"/>
        <end position="328"/>
    </location>
</feature>
<dbReference type="InterPro" id="IPR001623">
    <property type="entry name" value="DnaJ_domain"/>
</dbReference>
<feature type="transmembrane region" description="Helical" evidence="2">
    <location>
        <begin position="362"/>
        <end position="390"/>
    </location>
</feature>
<gene>
    <name evidence="4" type="ORF">R1sor_009227</name>
</gene>
<name>A0ABD3H5D8_9MARC</name>
<protein>
    <recommendedName>
        <fullName evidence="3">J domain-containing protein</fullName>
    </recommendedName>
</protein>
<dbReference type="PANTHER" id="PTHR45270:SF4">
    <property type="entry name" value="CHAPERONE DNAJ-DOMAIN SUPERFAMILY PROTEIN"/>
    <property type="match status" value="1"/>
</dbReference>
<dbReference type="InterPro" id="IPR032843">
    <property type="entry name" value="Jiv"/>
</dbReference>
<feature type="region of interest" description="Disordered" evidence="1">
    <location>
        <begin position="438"/>
        <end position="513"/>
    </location>
</feature>
<comment type="caution">
    <text evidence="4">The sequence shown here is derived from an EMBL/GenBank/DDBJ whole genome shotgun (WGS) entry which is preliminary data.</text>
</comment>
<keyword evidence="2" id="KW-0812">Transmembrane</keyword>
<dbReference type="Pfam" id="PF14901">
    <property type="entry name" value="Jiv90"/>
    <property type="match status" value="1"/>
</dbReference>
<evidence type="ECO:0000313" key="4">
    <source>
        <dbReference type="EMBL" id="KAL3686653.1"/>
    </source>
</evidence>
<feature type="compositionally biased region" description="Polar residues" evidence="1">
    <location>
        <begin position="60"/>
        <end position="74"/>
    </location>
</feature>
<dbReference type="PRINTS" id="PR00625">
    <property type="entry name" value="JDOMAIN"/>
</dbReference>
<dbReference type="PANTHER" id="PTHR45270">
    <property type="entry name" value="OS03G0832900 PROTEIN"/>
    <property type="match status" value="1"/>
</dbReference>
<dbReference type="InterPro" id="IPR018253">
    <property type="entry name" value="DnaJ_domain_CS"/>
</dbReference>
<dbReference type="CDD" id="cd06257">
    <property type="entry name" value="DnaJ"/>
    <property type="match status" value="1"/>
</dbReference>
<proteinExistence type="predicted"/>
<dbReference type="PROSITE" id="PS00636">
    <property type="entry name" value="DNAJ_1"/>
    <property type="match status" value="1"/>
</dbReference>
<dbReference type="PROSITE" id="PS50076">
    <property type="entry name" value="DNAJ_2"/>
    <property type="match status" value="1"/>
</dbReference>
<dbReference type="Proteomes" id="UP001633002">
    <property type="component" value="Unassembled WGS sequence"/>
</dbReference>
<dbReference type="Pfam" id="PF00226">
    <property type="entry name" value="DnaJ"/>
    <property type="match status" value="1"/>
</dbReference>
<feature type="domain" description="J" evidence="3">
    <location>
        <begin position="525"/>
        <end position="592"/>
    </location>
</feature>
<dbReference type="EMBL" id="JBJQOH010000005">
    <property type="protein sequence ID" value="KAL3686653.1"/>
    <property type="molecule type" value="Genomic_DNA"/>
</dbReference>
<keyword evidence="5" id="KW-1185">Reference proteome</keyword>
<feature type="region of interest" description="Disordered" evidence="1">
    <location>
        <begin position="795"/>
        <end position="819"/>
    </location>
</feature>
<feature type="transmembrane region" description="Helical" evidence="2">
    <location>
        <begin position="396"/>
        <end position="419"/>
    </location>
</feature>
<feature type="region of interest" description="Disordered" evidence="1">
    <location>
        <begin position="171"/>
        <end position="206"/>
    </location>
</feature>
<dbReference type="AlphaFoldDB" id="A0ABD3H5D8"/>
<evidence type="ECO:0000256" key="2">
    <source>
        <dbReference type="SAM" id="Phobius"/>
    </source>
</evidence>
<evidence type="ECO:0000313" key="5">
    <source>
        <dbReference type="Proteomes" id="UP001633002"/>
    </source>
</evidence>
<dbReference type="Gene3D" id="1.10.287.110">
    <property type="entry name" value="DnaJ domain"/>
    <property type="match status" value="1"/>
</dbReference>
<feature type="compositionally biased region" description="Basic residues" evidence="1">
    <location>
        <begin position="807"/>
        <end position="819"/>
    </location>
</feature>
<feature type="compositionally biased region" description="Polar residues" evidence="1">
    <location>
        <begin position="445"/>
        <end position="465"/>
    </location>
</feature>
<feature type="compositionally biased region" description="Polar residues" evidence="1">
    <location>
        <begin position="497"/>
        <end position="506"/>
    </location>
</feature>
<accession>A0ABD3H5D8</accession>
<organism evidence="4 5">
    <name type="scientific">Riccia sorocarpa</name>
    <dbReference type="NCBI Taxonomy" id="122646"/>
    <lineage>
        <taxon>Eukaryota</taxon>
        <taxon>Viridiplantae</taxon>
        <taxon>Streptophyta</taxon>
        <taxon>Embryophyta</taxon>
        <taxon>Marchantiophyta</taxon>
        <taxon>Marchantiopsida</taxon>
        <taxon>Marchantiidae</taxon>
        <taxon>Marchantiales</taxon>
        <taxon>Ricciaceae</taxon>
        <taxon>Riccia</taxon>
    </lineage>
</organism>
<dbReference type="SMART" id="SM00271">
    <property type="entry name" value="DnaJ"/>
    <property type="match status" value="1"/>
</dbReference>
<dbReference type="InterPro" id="IPR036869">
    <property type="entry name" value="J_dom_sf"/>
</dbReference>
<reference evidence="4 5" key="1">
    <citation type="submission" date="2024-09" db="EMBL/GenBank/DDBJ databases">
        <title>Chromosome-scale assembly of Riccia sorocarpa.</title>
        <authorList>
            <person name="Paukszto L."/>
        </authorList>
    </citation>
    <scope>NUCLEOTIDE SEQUENCE [LARGE SCALE GENOMIC DNA]</scope>
    <source>
        <strain evidence="4">LP-2024</strain>
        <tissue evidence="4">Aerial parts of the thallus</tissue>
    </source>
</reference>
<feature type="compositionally biased region" description="Polar residues" evidence="1">
    <location>
        <begin position="177"/>
        <end position="206"/>
    </location>
</feature>
<evidence type="ECO:0000259" key="3">
    <source>
        <dbReference type="PROSITE" id="PS50076"/>
    </source>
</evidence>
<feature type="region of interest" description="Disordered" evidence="1">
    <location>
        <begin position="118"/>
        <end position="152"/>
    </location>
</feature>
<dbReference type="SUPFAM" id="SSF46565">
    <property type="entry name" value="Chaperone J-domain"/>
    <property type="match status" value="1"/>
</dbReference>
<evidence type="ECO:0000256" key="1">
    <source>
        <dbReference type="SAM" id="MobiDB-lite"/>
    </source>
</evidence>
<sequence length="819" mass="90147">MGQQGKGSPKIEADGITGPMPPQSSINYFEEILEVGSEVKRGGGNAGEETDSFGAHGSYLGSQTPSSARANQENPHAGDDTGNYKRNVHFTSLKAEYLEGSLIEKERMWRNGLSVRGGTKAEALSPEVGNREAEKGGRRVGTGGGKGTENSITDFKDWAQRFCFGRGCSGAEDRSESSATSEVKNSQTPVEEANTTQENAQDCTRQQKLGISREDGVGFRIGTGRFFPNITLLDPEPLAEAARVVRLQIKEKLQIFCHIWLPILKRWLILTSRGILVFSLLSLECGIRGFSSIFRLSSAAVFLLTWCTALNLSLLAGLFNFCLVLVTALGAGFFLGYVPAFALTGLLCSVVLWLYGSFWTSAAVMLVGGGFLIFDHARVAILVSMLYSVYSVKRQGGWGSLALCIVLAFISSDILVYFLSKSSEGKRGVDCDGKIPFGVHEQENSKSGSSNQYQSGENSRPSAGISTHRPDASPNSGVADGARYAEALPNGDDQRSSGRASTSGSPESDAKSAEEEVARVLSCRDHYAVIGFSRYEPFDVATLKREYRKKAMLVHPDKNRGNEEAEEAFKRLQNAYEVLYDSVKRKSYDDDLRKEEVLYGFRQHRQGFHQGCRCGSPNCGCNLSDDEADDHIPAGSRSITCRKCNHTHFWLYTDRSKLRARWCKDCNDYHQARDGDGWVEQSWRSFFFGIFRKVDLPHAYACADGRVYDVTEWVVCQGMKCPPNTHKPTFYVSTAGAGKGTTRNSCRAPRSAGRNNVADGFSFADLDENMTEHEFFDWLEQAMASGMFSDLNVPGYPGARGPSRGGKPSRKKRKGKKHW</sequence>
<keyword evidence="2" id="KW-1133">Transmembrane helix</keyword>
<feature type="transmembrane region" description="Helical" evidence="2">
    <location>
        <begin position="334"/>
        <end position="355"/>
    </location>
</feature>
<feature type="region of interest" description="Disordered" evidence="1">
    <location>
        <begin position="1"/>
        <end position="26"/>
    </location>
</feature>
<keyword evidence="2" id="KW-0472">Membrane</keyword>
<feature type="region of interest" description="Disordered" evidence="1">
    <location>
        <begin position="39"/>
        <end position="85"/>
    </location>
</feature>